<dbReference type="Proteomes" id="UP000238071">
    <property type="component" value="Unassembled WGS sequence"/>
</dbReference>
<proteinExistence type="predicted"/>
<comment type="caution">
    <text evidence="1">The sequence shown here is derived from an EMBL/GenBank/DDBJ whole genome shotgun (WGS) entry which is preliminary data.</text>
</comment>
<dbReference type="PANTHER" id="PTHR37805:SF1">
    <property type="entry name" value="CYTOPLASMIC PROTEIN"/>
    <property type="match status" value="1"/>
</dbReference>
<dbReference type="RefSeq" id="WP_104422543.1">
    <property type="nucleotide sequence ID" value="NZ_PTIY01000002.1"/>
</dbReference>
<accession>A0A2S6H723</accession>
<reference evidence="1 2" key="1">
    <citation type="submission" date="2018-02" db="EMBL/GenBank/DDBJ databases">
        <title>Subsurface microbial communities from deep shales in Ohio and West Virginia, USA.</title>
        <authorList>
            <person name="Wrighton K."/>
        </authorList>
    </citation>
    <scope>NUCLEOTIDE SEQUENCE [LARGE SCALE GENOMIC DNA]</scope>
    <source>
        <strain evidence="1 2">OWC-G53F</strain>
    </source>
</reference>
<dbReference type="InterPro" id="IPR009921">
    <property type="entry name" value="YehS-like"/>
</dbReference>
<dbReference type="Pfam" id="PF07308">
    <property type="entry name" value="DUF1456"/>
    <property type="match status" value="2"/>
</dbReference>
<sequence length="159" mass="18512">MINNDVLRRVRYALELKDQTMIEIFALSGAEISRDELLKLLKKDNEADYVPLNNKLMEQFLDGLIIYRRGKQENPPAQVKKPEPLTNNAILKKLRIALEFKEEDMLSTLKLADFELSKGELSSFFRQKGHKHHRECGDQILRNFLQGLTIRFRDPNASD</sequence>
<evidence type="ECO:0000313" key="1">
    <source>
        <dbReference type="EMBL" id="PPK73289.1"/>
    </source>
</evidence>
<gene>
    <name evidence="1" type="ORF">B0F88_102269</name>
</gene>
<evidence type="ECO:0000313" key="2">
    <source>
        <dbReference type="Proteomes" id="UP000238071"/>
    </source>
</evidence>
<name>A0A2S6H723_9GAMM</name>
<dbReference type="AlphaFoldDB" id="A0A2S6H723"/>
<protein>
    <submittedName>
        <fullName evidence="1">Uncharacterized protein YehS (DUF1456 family)</fullName>
    </submittedName>
</protein>
<organism evidence="1 2">
    <name type="scientific">Methylobacter tundripaludum</name>
    <dbReference type="NCBI Taxonomy" id="173365"/>
    <lineage>
        <taxon>Bacteria</taxon>
        <taxon>Pseudomonadati</taxon>
        <taxon>Pseudomonadota</taxon>
        <taxon>Gammaproteobacteria</taxon>
        <taxon>Methylococcales</taxon>
        <taxon>Methylococcaceae</taxon>
        <taxon>Methylobacter</taxon>
    </lineage>
</organism>
<keyword evidence="2" id="KW-1185">Reference proteome</keyword>
<dbReference type="EMBL" id="PTIY01000002">
    <property type="protein sequence ID" value="PPK73289.1"/>
    <property type="molecule type" value="Genomic_DNA"/>
</dbReference>
<dbReference type="PANTHER" id="PTHR37805">
    <property type="entry name" value="CYTOPLASMIC PROTEIN-RELATED"/>
    <property type="match status" value="1"/>
</dbReference>
<dbReference type="OrthoDB" id="9788465at2"/>